<keyword evidence="2" id="KW-0812">Transmembrane</keyword>
<gene>
    <name evidence="4" type="ORF">HJG54_05310</name>
</gene>
<feature type="compositionally biased region" description="Pro residues" evidence="1">
    <location>
        <begin position="122"/>
        <end position="139"/>
    </location>
</feature>
<dbReference type="Gene3D" id="3.30.1150.10">
    <property type="match status" value="1"/>
</dbReference>
<feature type="domain" description="TonB C-terminal" evidence="3">
    <location>
        <begin position="269"/>
        <end position="332"/>
    </location>
</feature>
<dbReference type="SUPFAM" id="SSF74653">
    <property type="entry name" value="TolA/TonB C-terminal domain"/>
    <property type="match status" value="1"/>
</dbReference>
<organism evidence="4">
    <name type="scientific">Leptolyngbya sp. NK1-12</name>
    <dbReference type="NCBI Taxonomy" id="2547451"/>
    <lineage>
        <taxon>Bacteria</taxon>
        <taxon>Bacillati</taxon>
        <taxon>Cyanobacteriota</taxon>
        <taxon>Cyanophyceae</taxon>
        <taxon>Leptolyngbyales</taxon>
        <taxon>Leptolyngbyaceae</taxon>
        <taxon>Leptolyngbya group</taxon>
        <taxon>Leptolyngbya</taxon>
    </lineage>
</organism>
<keyword evidence="2" id="KW-0472">Membrane</keyword>
<name>A0AA96WHB8_9CYAN</name>
<feature type="region of interest" description="Disordered" evidence="1">
    <location>
        <begin position="74"/>
        <end position="212"/>
    </location>
</feature>
<evidence type="ECO:0000256" key="1">
    <source>
        <dbReference type="SAM" id="MobiDB-lite"/>
    </source>
</evidence>
<evidence type="ECO:0000313" key="4">
    <source>
        <dbReference type="EMBL" id="WNZ22341.1"/>
    </source>
</evidence>
<evidence type="ECO:0000256" key="2">
    <source>
        <dbReference type="SAM" id="Phobius"/>
    </source>
</evidence>
<keyword evidence="2" id="KW-1133">Transmembrane helix</keyword>
<dbReference type="GO" id="GO:0055085">
    <property type="term" value="P:transmembrane transport"/>
    <property type="evidence" value="ECO:0007669"/>
    <property type="project" value="InterPro"/>
</dbReference>
<evidence type="ECO:0000259" key="3">
    <source>
        <dbReference type="Pfam" id="PF03544"/>
    </source>
</evidence>
<reference evidence="4" key="1">
    <citation type="submission" date="2020-05" db="EMBL/GenBank/DDBJ databases">
        <authorList>
            <person name="Zhu T."/>
            <person name="Keshari N."/>
            <person name="Lu X."/>
        </authorList>
    </citation>
    <scope>NUCLEOTIDE SEQUENCE</scope>
    <source>
        <strain evidence="4">NK1-12</strain>
    </source>
</reference>
<feature type="compositionally biased region" description="Pro residues" evidence="1">
    <location>
        <begin position="156"/>
        <end position="165"/>
    </location>
</feature>
<sequence length="357" mass="38715">MASSKQFQDRAATLGQRWQQLWRNPTAVSAIASLGAHGLLFLALPFLPDTSTKATESEIRRSVGVVELTPDEQKRLPDFSTLPPIELPPLSTPKPDDAAPFSFSDLPKPSTTLPEPSDSLLAPPPLPIFIPPIAPPPQPYQIQIPTTPPVAASPQPSAPPSPEPTETPQADTPSPQPLPSVAVEDGPQLSQDNAQADANTQPSPTPRSEEQIQQDLIARQQELRELYTYNPSGTSVEEGNIGFVNWFREVFGRDYSEGDAKPIQQEAEAEYPKLACPLKQSPRAVVGVVVDAENQIVGEPEVLQSSGYRLFNEEALKVIESYPFENSTGKEQVYLIGVKFEYSEEVCPPGLAPAPTG</sequence>
<protein>
    <recommendedName>
        <fullName evidence="3">TonB C-terminal domain-containing protein</fullName>
    </recommendedName>
</protein>
<dbReference type="EMBL" id="CP053586">
    <property type="protein sequence ID" value="WNZ22341.1"/>
    <property type="molecule type" value="Genomic_DNA"/>
</dbReference>
<feature type="transmembrane region" description="Helical" evidence="2">
    <location>
        <begin position="27"/>
        <end position="47"/>
    </location>
</feature>
<feature type="compositionally biased region" description="Polar residues" evidence="1">
    <location>
        <begin position="188"/>
        <end position="202"/>
    </location>
</feature>
<feature type="compositionally biased region" description="Low complexity" evidence="1">
    <location>
        <begin position="140"/>
        <end position="155"/>
    </location>
</feature>
<dbReference type="InterPro" id="IPR037682">
    <property type="entry name" value="TonB_C"/>
</dbReference>
<dbReference type="AlphaFoldDB" id="A0AA96WHB8"/>
<dbReference type="Pfam" id="PF03544">
    <property type="entry name" value="TonB_C"/>
    <property type="match status" value="1"/>
</dbReference>
<dbReference type="RefSeq" id="WP_316433774.1">
    <property type="nucleotide sequence ID" value="NZ_CP053586.1"/>
</dbReference>
<proteinExistence type="predicted"/>
<accession>A0AA96WHB8</accession>